<name>A0A8J4EXJ7_9CHLO</name>
<feature type="region of interest" description="Disordered" evidence="1">
    <location>
        <begin position="65"/>
        <end position="88"/>
    </location>
</feature>
<protein>
    <submittedName>
        <fullName evidence="2">Uncharacterized protein</fullName>
    </submittedName>
</protein>
<dbReference type="AlphaFoldDB" id="A0A8J4EXJ7"/>
<evidence type="ECO:0000313" key="2">
    <source>
        <dbReference type="EMBL" id="GIL50826.1"/>
    </source>
</evidence>
<dbReference type="Proteomes" id="UP000747399">
    <property type="component" value="Unassembled WGS sequence"/>
</dbReference>
<dbReference type="EMBL" id="BNCO01000009">
    <property type="protein sequence ID" value="GIL50826.1"/>
    <property type="molecule type" value="Genomic_DNA"/>
</dbReference>
<comment type="caution">
    <text evidence="2">The sequence shown here is derived from an EMBL/GenBank/DDBJ whole genome shotgun (WGS) entry which is preliminary data.</text>
</comment>
<keyword evidence="3" id="KW-1185">Reference proteome</keyword>
<evidence type="ECO:0000313" key="3">
    <source>
        <dbReference type="Proteomes" id="UP000747399"/>
    </source>
</evidence>
<sequence length="254" mass="27233">MVRDGCVLQVTDAFKDTAPVPAQPSQIPAPALFPAALKGAEGPECCQDGGTDPCDYFPPSRSCNEASGDVGASATQRGSGDVFGGSPGSGRLRQTVLTLSSGPAAAAAEAEEEVTLYDSAMRWQGKCKCGVPAHFRNTKKPGANLGRDWDCNTGPDGLSGHRAEHLVWSTTTHRFALQPLHRSHQDILIPPAIYFITAHRFRPASLFTPLPPSCRQFYSCGRWSISDRSKQCNFFAWADQLQMASGVVGRGPVR</sequence>
<evidence type="ECO:0000256" key="1">
    <source>
        <dbReference type="SAM" id="MobiDB-lite"/>
    </source>
</evidence>
<gene>
    <name evidence="2" type="ORF">Vafri_6953</name>
</gene>
<reference evidence="2" key="1">
    <citation type="journal article" date="2021" name="Proc. Natl. Acad. Sci. U.S.A.">
        <title>Three genomes in the algal genus Volvox reveal the fate of a haploid sex-determining region after a transition to homothallism.</title>
        <authorList>
            <person name="Yamamoto K."/>
            <person name="Hamaji T."/>
            <person name="Kawai-Toyooka H."/>
            <person name="Matsuzaki R."/>
            <person name="Takahashi F."/>
            <person name="Nishimura Y."/>
            <person name="Kawachi M."/>
            <person name="Noguchi H."/>
            <person name="Minakuchi Y."/>
            <person name="Umen J.G."/>
            <person name="Toyoda A."/>
            <person name="Nozaki H."/>
        </authorList>
    </citation>
    <scope>NUCLEOTIDE SEQUENCE</scope>
    <source>
        <strain evidence="2">NIES-3780</strain>
    </source>
</reference>
<organism evidence="2 3">
    <name type="scientific">Volvox africanus</name>
    <dbReference type="NCBI Taxonomy" id="51714"/>
    <lineage>
        <taxon>Eukaryota</taxon>
        <taxon>Viridiplantae</taxon>
        <taxon>Chlorophyta</taxon>
        <taxon>core chlorophytes</taxon>
        <taxon>Chlorophyceae</taxon>
        <taxon>CS clade</taxon>
        <taxon>Chlamydomonadales</taxon>
        <taxon>Volvocaceae</taxon>
        <taxon>Volvox</taxon>
    </lineage>
</organism>
<accession>A0A8J4EXJ7</accession>
<proteinExistence type="predicted"/>